<dbReference type="InterPro" id="IPR004127">
    <property type="entry name" value="Prefoldin_subunit_alpha"/>
</dbReference>
<dbReference type="GO" id="GO:0007021">
    <property type="term" value="P:tubulin complex assembly"/>
    <property type="evidence" value="ECO:0007669"/>
    <property type="project" value="TreeGrafter"/>
</dbReference>
<sequence length="273" mass="30511">MASAASTSKPAAPKAEMELNPRGIPKAPFVADVEEYVGGKDAEIEGVMKTFQETSAPLSAVYESFPTKLTAHRKYRYMELSLSQRRKALSTKIPDIEQTLSVVTFLQSRRKRAFGEPEPEPVDEEDDDLDDLDDLGDEDEGGKKADEPLKSLFELNDTLYAEAEVQETGEVGLWLGSHPTRNWTVVVFTVTTVTTVTTVRAADLLLQANTMLMYPLQEAVDLLTSKLNAAKKSMDETVEDLEFLREQATVMEVNFARVHNWDVKRYVALEHPP</sequence>
<evidence type="ECO:0008006" key="6">
    <source>
        <dbReference type="Google" id="ProtNLM"/>
    </source>
</evidence>
<dbReference type="OrthoDB" id="6375174at2759"/>
<comment type="caution">
    <text evidence="4">The sequence shown here is derived from an EMBL/GenBank/DDBJ whole genome shotgun (WGS) entry which is preliminary data.</text>
</comment>
<comment type="similarity">
    <text evidence="1">Belongs to the prefoldin subunit alpha family.</text>
</comment>
<evidence type="ECO:0000256" key="3">
    <source>
        <dbReference type="SAM" id="MobiDB-lite"/>
    </source>
</evidence>
<organism evidence="4 5">
    <name type="scientific">Saitozyma podzolica</name>
    <dbReference type="NCBI Taxonomy" id="1890683"/>
    <lineage>
        <taxon>Eukaryota</taxon>
        <taxon>Fungi</taxon>
        <taxon>Dikarya</taxon>
        <taxon>Basidiomycota</taxon>
        <taxon>Agaricomycotina</taxon>
        <taxon>Tremellomycetes</taxon>
        <taxon>Tremellales</taxon>
        <taxon>Trimorphomycetaceae</taxon>
        <taxon>Saitozyma</taxon>
    </lineage>
</organism>
<dbReference type="SUPFAM" id="SSF46579">
    <property type="entry name" value="Prefoldin"/>
    <property type="match status" value="1"/>
</dbReference>
<dbReference type="EMBL" id="RSCD01000011">
    <property type="protein sequence ID" value="RSH90327.1"/>
    <property type="molecule type" value="Genomic_DNA"/>
</dbReference>
<keyword evidence="2" id="KW-0143">Chaperone</keyword>
<dbReference type="AlphaFoldDB" id="A0A427YH24"/>
<dbReference type="STRING" id="1890683.A0A427YH24"/>
<dbReference type="GO" id="GO:0016272">
    <property type="term" value="C:prefoldin complex"/>
    <property type="evidence" value="ECO:0007669"/>
    <property type="project" value="InterPro"/>
</dbReference>
<proteinExistence type="inferred from homology"/>
<dbReference type="CDD" id="cd23156">
    <property type="entry name" value="Prefoldin_3"/>
    <property type="match status" value="1"/>
</dbReference>
<dbReference type="InterPro" id="IPR009053">
    <property type="entry name" value="Prefoldin"/>
</dbReference>
<reference evidence="4 5" key="1">
    <citation type="submission" date="2018-11" db="EMBL/GenBank/DDBJ databases">
        <title>Genome sequence of Saitozyma podzolica DSM 27192.</title>
        <authorList>
            <person name="Aliyu H."/>
            <person name="Gorte O."/>
            <person name="Ochsenreither K."/>
        </authorList>
    </citation>
    <scope>NUCLEOTIDE SEQUENCE [LARGE SCALE GENOMIC DNA]</scope>
    <source>
        <strain evidence="4 5">DSM 27192</strain>
    </source>
</reference>
<evidence type="ECO:0000313" key="5">
    <source>
        <dbReference type="Proteomes" id="UP000279259"/>
    </source>
</evidence>
<dbReference type="InterPro" id="IPR016655">
    <property type="entry name" value="PFD3"/>
</dbReference>
<dbReference type="Proteomes" id="UP000279259">
    <property type="component" value="Unassembled WGS sequence"/>
</dbReference>
<accession>A0A427YH24</accession>
<protein>
    <recommendedName>
        <fullName evidence="6">Prefoldin subunit 3</fullName>
    </recommendedName>
</protein>
<dbReference type="GO" id="GO:0015631">
    <property type="term" value="F:tubulin binding"/>
    <property type="evidence" value="ECO:0007669"/>
    <property type="project" value="TreeGrafter"/>
</dbReference>
<keyword evidence="5" id="KW-1185">Reference proteome</keyword>
<feature type="region of interest" description="Disordered" evidence="3">
    <location>
        <begin position="1"/>
        <end position="22"/>
    </location>
</feature>
<feature type="compositionally biased region" description="Acidic residues" evidence="3">
    <location>
        <begin position="117"/>
        <end position="140"/>
    </location>
</feature>
<evidence type="ECO:0000256" key="2">
    <source>
        <dbReference type="ARBA" id="ARBA00023186"/>
    </source>
</evidence>
<dbReference type="GO" id="GO:0006457">
    <property type="term" value="P:protein folding"/>
    <property type="evidence" value="ECO:0007669"/>
    <property type="project" value="InterPro"/>
</dbReference>
<evidence type="ECO:0000256" key="1">
    <source>
        <dbReference type="ARBA" id="ARBA00010048"/>
    </source>
</evidence>
<evidence type="ECO:0000313" key="4">
    <source>
        <dbReference type="EMBL" id="RSH90327.1"/>
    </source>
</evidence>
<dbReference type="PANTHER" id="PTHR12409">
    <property type="entry name" value="PREFOLDIN SUBUNIT 3"/>
    <property type="match status" value="1"/>
</dbReference>
<dbReference type="PANTHER" id="PTHR12409:SF0">
    <property type="entry name" value="PREFOLDIN SUBUNIT 3"/>
    <property type="match status" value="1"/>
</dbReference>
<dbReference type="Gene3D" id="1.10.287.370">
    <property type="match status" value="2"/>
</dbReference>
<name>A0A427YH24_9TREE</name>
<feature type="region of interest" description="Disordered" evidence="3">
    <location>
        <begin position="111"/>
        <end position="148"/>
    </location>
</feature>
<dbReference type="GO" id="GO:0005737">
    <property type="term" value="C:cytoplasm"/>
    <property type="evidence" value="ECO:0007669"/>
    <property type="project" value="TreeGrafter"/>
</dbReference>
<gene>
    <name evidence="4" type="ORF">EHS25_001661</name>
</gene>
<feature type="compositionally biased region" description="Low complexity" evidence="3">
    <location>
        <begin position="1"/>
        <end position="14"/>
    </location>
</feature>
<dbReference type="GO" id="GO:0007017">
    <property type="term" value="P:microtubule-based process"/>
    <property type="evidence" value="ECO:0007669"/>
    <property type="project" value="TreeGrafter"/>
</dbReference>
<dbReference type="Pfam" id="PF02996">
    <property type="entry name" value="Prefoldin"/>
    <property type="match status" value="1"/>
</dbReference>